<dbReference type="AlphaFoldDB" id="A0A2C9CGR2"/>
<reference evidence="2" key="1">
    <citation type="submission" date="2017-10" db="EMBL/GenBank/DDBJ databases">
        <authorList>
            <person name="Banno H."/>
            <person name="Chua N.-H."/>
        </authorList>
    </citation>
    <scope>NUCLEOTIDE SEQUENCE [LARGE SCALE GENOMIC DNA]</scope>
    <source>
        <strain evidence="2">Kuenenia_mbr1_ru-nijmegen</strain>
    </source>
</reference>
<dbReference type="EMBL" id="LT934425">
    <property type="protein sequence ID" value="SOH04934.1"/>
    <property type="molecule type" value="Genomic_DNA"/>
</dbReference>
<reference evidence="3" key="2">
    <citation type="submission" date="2017-10" db="EMBL/GenBank/DDBJ databases">
        <authorList>
            <person name="Frank J."/>
        </authorList>
    </citation>
    <scope>NUCLEOTIDE SEQUENCE [LARGE SCALE GENOMIC DNA]</scope>
</reference>
<dbReference type="EMBL" id="CP049055">
    <property type="protein sequence ID" value="QII13980.1"/>
    <property type="molecule type" value="Genomic_DNA"/>
</dbReference>
<evidence type="ECO:0000313" key="3">
    <source>
        <dbReference type="Proteomes" id="UP000221734"/>
    </source>
</evidence>
<dbReference type="KEGG" id="kst:KSMBR1_2447"/>
<reference evidence="1 4" key="3">
    <citation type="submission" date="2020-02" db="EMBL/GenBank/DDBJ databases">
        <title>Newly sequenced genome of strain CSTR1 showed variability in Candidatus Kuenenia stuttgartiensis genomes.</title>
        <authorList>
            <person name="Ding C."/>
            <person name="Adrian L."/>
        </authorList>
    </citation>
    <scope>NUCLEOTIDE SEQUENCE [LARGE SCALE GENOMIC DNA]</scope>
    <source>
        <strain evidence="1 4">CSTR1</strain>
    </source>
</reference>
<dbReference type="Proteomes" id="UP000501926">
    <property type="component" value="Chromosome"/>
</dbReference>
<evidence type="ECO:0000313" key="2">
    <source>
        <dbReference type="EMBL" id="SOH04934.1"/>
    </source>
</evidence>
<name>A0A2C9CGR2_KUEST</name>
<protein>
    <submittedName>
        <fullName evidence="2">Uncharacterized protein</fullName>
    </submittedName>
</protein>
<gene>
    <name evidence="1" type="ORF">KsCSTR_46010</name>
    <name evidence="2" type="ORF">KSMBR1_2447</name>
</gene>
<proteinExistence type="predicted"/>
<accession>A0A2C9CGR2</accession>
<organism evidence="2 3">
    <name type="scientific">Kuenenia stuttgartiensis</name>
    <dbReference type="NCBI Taxonomy" id="174633"/>
    <lineage>
        <taxon>Bacteria</taxon>
        <taxon>Pseudomonadati</taxon>
        <taxon>Planctomycetota</taxon>
        <taxon>Candidatus Brocadiia</taxon>
        <taxon>Candidatus Brocadiales</taxon>
        <taxon>Candidatus Brocadiaceae</taxon>
        <taxon>Candidatus Kuenenia</taxon>
    </lineage>
</organism>
<sequence>MKLESFGDVLASIRKNSIDPSDYSDCTGAFLIFCNFRYVLMKRCSSVNPDRVVSS</sequence>
<evidence type="ECO:0000313" key="4">
    <source>
        <dbReference type="Proteomes" id="UP000501926"/>
    </source>
</evidence>
<evidence type="ECO:0000313" key="1">
    <source>
        <dbReference type="EMBL" id="QII13980.1"/>
    </source>
</evidence>
<keyword evidence="3" id="KW-1185">Reference proteome</keyword>
<dbReference type="Proteomes" id="UP000221734">
    <property type="component" value="Chromosome Kuenenia_stuttgartiensis_MBR1"/>
</dbReference>